<protein>
    <submittedName>
        <fullName evidence="1">Uncharacterized protein</fullName>
    </submittedName>
</protein>
<gene>
    <name evidence="1" type="ORF">PPRIM_AZ9-3.1.T1400004</name>
</gene>
<reference evidence="1" key="1">
    <citation type="submission" date="2021-01" db="EMBL/GenBank/DDBJ databases">
        <authorList>
            <consortium name="Genoscope - CEA"/>
            <person name="William W."/>
        </authorList>
    </citation>
    <scope>NUCLEOTIDE SEQUENCE</scope>
</reference>
<dbReference type="Proteomes" id="UP000688137">
    <property type="component" value="Unassembled WGS sequence"/>
</dbReference>
<organism evidence="1 2">
    <name type="scientific">Paramecium primaurelia</name>
    <dbReference type="NCBI Taxonomy" id="5886"/>
    <lineage>
        <taxon>Eukaryota</taxon>
        <taxon>Sar</taxon>
        <taxon>Alveolata</taxon>
        <taxon>Ciliophora</taxon>
        <taxon>Intramacronucleata</taxon>
        <taxon>Oligohymenophorea</taxon>
        <taxon>Peniculida</taxon>
        <taxon>Parameciidae</taxon>
        <taxon>Paramecium</taxon>
    </lineage>
</organism>
<accession>A0A8S1Q0S6</accession>
<name>A0A8S1Q0S6_PARPR</name>
<keyword evidence="2" id="KW-1185">Reference proteome</keyword>
<sequence length="177" mass="21108">MSDKLDYYSQVSDLQGFIQKLQKKLVFRLFYGIGKIQINRYKILFVIKYIDRVRGKYDDQLEGNNLIRLEVQLSRVMSLRDGRKQSIKANVKMVEKLVQGQKLRQRKLQQVVNYDYQINKKISYQFQLPLLITQDLIIEYFIGTRINFFKKYVLARIHLLKSMTKSNLRIGLNHQGL</sequence>
<proteinExistence type="predicted"/>
<evidence type="ECO:0000313" key="2">
    <source>
        <dbReference type="Proteomes" id="UP000688137"/>
    </source>
</evidence>
<comment type="caution">
    <text evidence="1">The sequence shown here is derived from an EMBL/GenBank/DDBJ whole genome shotgun (WGS) entry which is preliminary data.</text>
</comment>
<dbReference type="EMBL" id="CAJJDM010000144">
    <property type="protein sequence ID" value="CAD8109164.1"/>
    <property type="molecule type" value="Genomic_DNA"/>
</dbReference>
<dbReference type="AlphaFoldDB" id="A0A8S1Q0S6"/>
<evidence type="ECO:0000313" key="1">
    <source>
        <dbReference type="EMBL" id="CAD8109164.1"/>
    </source>
</evidence>